<dbReference type="Proteomes" id="UP000441797">
    <property type="component" value="Unassembled WGS sequence"/>
</dbReference>
<accession>A0A6N8FP33</accession>
<keyword evidence="4" id="KW-1185">Reference proteome</keyword>
<dbReference type="OrthoDB" id="9796131at2"/>
<evidence type="ECO:0000313" key="4">
    <source>
        <dbReference type="Proteomes" id="UP000441797"/>
    </source>
</evidence>
<proteinExistence type="predicted"/>
<name>A0A6N8FP33_9CHRO</name>
<dbReference type="RefSeq" id="WP_105220232.1">
    <property type="nucleotide sequence ID" value="NZ_CAWNSU010000059.1"/>
</dbReference>
<evidence type="ECO:0000313" key="3">
    <source>
        <dbReference type="EMBL" id="MUL34951.1"/>
    </source>
</evidence>
<sequence>MTAPAFTCKNEQRRHLVRSTEEFNGLDYLEVSEDQRILTVYLLNKAPDNLTKANVRIDGGRRVRNIEVINVAPCRVDEDCIKVSVNQPGDFSTYTLRLVKPGNDGKPGNEPLEGFDPRYAELQFSFKAGCPSDLDCLPKETCPPTLPVEPEINYLAKDYGSFRQLILDRLALIMPRWKERHASDIGITLVELLAYVGDYLSYYQDAVATEAYLNTARCRISVRRHVRLIDYPMHEGCNARTWVCLQLNTPKLSLNPKDFYFITRYKDNFAGGDTILKHEDVQKLPSSQYKVFEPIIPANLQAEDYNIDLYQAHNEIYFYTWGDRECCLPRGTTIAWLKDSEPEECPANEQTLPEQTQQQAAQQKAPTQPEPSQSQQRFLNLEVGDVLIFEEIKGSQTGSKADANPTHRHPVRLTRVKHETDQLCQQPYVEIEWAKEDALPFPLCISAIGKAPECEYIENISVAWGNVILVDHGRTINPDLQADAEPLKAPKSIKLDAGCEEVGQPRATLLKPVLFRPSLLYYPVTHYVPFPIPSVVAQQQAQRLSKLKEELRNQIVKLLQKPDSERESFTERIREISRIFGNRVTDRVGLTTSGGNLRQSNTEELAIATKKLEQDVTTKKIRRLEALIERVRGGHVLGNLEVQEIEDIFQETNIIENPSDVNLEDTKSAFFGPASIALQQEPRDALPSSVKLWEEPQEQELEWLPKRDLFGSNSRDRHFAVEIDNKGQAYLRFGDGELGRAPKPETTFTPIYRVGNGSAGNVGAEAISHIVFRESTQSGGIEQVRNPLPAQGGIDPEPLAEVKLFAPTTFRQELQRAITADDYARLAERHPKVQRAAATLRWTGSWYKVQVAIDPLNDEVAHESLCLEIKGYLHRYRRIGHDLVVVSAQYVPVDIEMAINVLPRYLRGQVKAVLLDVFSNRLLPDGKRGFFHPDNFTFGDSIYLSKLVTAAQALPGIESVEITKLQRLYEGDNQELENGVLVINPQEIARLDNDPSFPENGRLKLNLRGGR</sequence>
<feature type="region of interest" description="Disordered" evidence="2">
    <location>
        <begin position="342"/>
        <end position="375"/>
    </location>
</feature>
<gene>
    <name evidence="3" type="ORF">BWI75_00865</name>
</gene>
<organism evidence="3 4">
    <name type="scientific">Gloeocapsopsis dulcis AAB1 = 1H9</name>
    <dbReference type="NCBI Taxonomy" id="1433147"/>
    <lineage>
        <taxon>Bacteria</taxon>
        <taxon>Bacillati</taxon>
        <taxon>Cyanobacteriota</taxon>
        <taxon>Cyanophyceae</taxon>
        <taxon>Oscillatoriophycideae</taxon>
        <taxon>Chroococcales</taxon>
        <taxon>Chroococcaceae</taxon>
        <taxon>Gloeocapsopsis</taxon>
        <taxon>Gloeocapsopsis dulcis</taxon>
    </lineage>
</organism>
<dbReference type="NCBIfam" id="TIGR02243">
    <property type="entry name" value="putative baseplate assembly protein"/>
    <property type="match status" value="1"/>
</dbReference>
<feature type="coiled-coil region" evidence="1">
    <location>
        <begin position="534"/>
        <end position="561"/>
    </location>
</feature>
<evidence type="ECO:0000256" key="1">
    <source>
        <dbReference type="SAM" id="Coils"/>
    </source>
</evidence>
<reference evidence="3 4" key="1">
    <citation type="journal article" date="2019" name="Front. Microbiol.">
        <title>Genomic Features for Desiccation Tolerance and Sugar Biosynthesis in the Extremophile Gloeocapsopsis sp. UTEX B3054.</title>
        <authorList>
            <person name="Urrejola C."/>
            <person name="Alcorta J."/>
            <person name="Salas L."/>
            <person name="Vasquez M."/>
            <person name="Polz M.F."/>
            <person name="Vicuna R."/>
            <person name="Diez B."/>
        </authorList>
    </citation>
    <scope>NUCLEOTIDE SEQUENCE [LARGE SCALE GENOMIC DNA]</scope>
    <source>
        <strain evidence="3 4">1H9</strain>
    </source>
</reference>
<protein>
    <submittedName>
        <fullName evidence="3">Putative baseplate assembly protein</fullName>
    </submittedName>
</protein>
<feature type="compositionally biased region" description="Low complexity" evidence="2">
    <location>
        <begin position="349"/>
        <end position="367"/>
    </location>
</feature>
<keyword evidence="1" id="KW-0175">Coiled coil</keyword>
<comment type="caution">
    <text evidence="3">The sequence shown here is derived from an EMBL/GenBank/DDBJ whole genome shotgun (WGS) entry which is preliminary data.</text>
</comment>
<dbReference type="AlphaFoldDB" id="A0A6N8FP33"/>
<evidence type="ECO:0000256" key="2">
    <source>
        <dbReference type="SAM" id="MobiDB-lite"/>
    </source>
</evidence>
<dbReference type="EMBL" id="NAPY01000001">
    <property type="protein sequence ID" value="MUL34951.1"/>
    <property type="molecule type" value="Genomic_DNA"/>
</dbReference>
<dbReference type="InterPro" id="IPR011749">
    <property type="entry name" value="CHP02243"/>
</dbReference>